<accession>A0A8R7P571</accession>
<organism evidence="2 3">
    <name type="scientific">Triticum urartu</name>
    <name type="common">Red wild einkorn</name>
    <name type="synonym">Crithodium urartu</name>
    <dbReference type="NCBI Taxonomy" id="4572"/>
    <lineage>
        <taxon>Eukaryota</taxon>
        <taxon>Viridiplantae</taxon>
        <taxon>Streptophyta</taxon>
        <taxon>Embryophyta</taxon>
        <taxon>Tracheophyta</taxon>
        <taxon>Spermatophyta</taxon>
        <taxon>Magnoliopsida</taxon>
        <taxon>Liliopsida</taxon>
        <taxon>Poales</taxon>
        <taxon>Poaceae</taxon>
        <taxon>BOP clade</taxon>
        <taxon>Pooideae</taxon>
        <taxon>Triticodae</taxon>
        <taxon>Triticeae</taxon>
        <taxon>Triticinae</taxon>
        <taxon>Triticum</taxon>
    </lineage>
</organism>
<dbReference type="CDD" id="cd01647">
    <property type="entry name" value="RT_LTR"/>
    <property type="match status" value="1"/>
</dbReference>
<dbReference type="Gene3D" id="3.10.10.10">
    <property type="entry name" value="HIV Type 1 Reverse Transcriptase, subunit A, domain 1"/>
    <property type="match status" value="1"/>
</dbReference>
<sequence>MERQVKEMLDSGIIRHITSAFSSPMIMVQKKDKTWRPVFDYRHLNALTIKRKYPIPIIDVLLDKLAGSCWFSKLDLRFGYHQIRLAPGEEHKTTFQTHFGHFEFLVVSFGLTGGPNTFHFAMNDTLSPCPREFAISFFDDILIFSATYALHLEHLAGVLQLLQQHRWKVKLSKCAFSQT</sequence>
<dbReference type="SUPFAM" id="SSF56672">
    <property type="entry name" value="DNA/RNA polymerases"/>
    <property type="match status" value="1"/>
</dbReference>
<dbReference type="InterPro" id="IPR043128">
    <property type="entry name" value="Rev_trsase/Diguanyl_cyclase"/>
</dbReference>
<proteinExistence type="predicted"/>
<dbReference type="PROSITE" id="PS50878">
    <property type="entry name" value="RT_POL"/>
    <property type="match status" value="1"/>
</dbReference>
<name>A0A8R7P571_TRIUA</name>
<dbReference type="InterPro" id="IPR000477">
    <property type="entry name" value="RT_dom"/>
</dbReference>
<dbReference type="Gene3D" id="3.30.70.270">
    <property type="match status" value="1"/>
</dbReference>
<evidence type="ECO:0000259" key="1">
    <source>
        <dbReference type="PROSITE" id="PS50878"/>
    </source>
</evidence>
<reference evidence="2" key="2">
    <citation type="submission" date="2018-03" db="EMBL/GenBank/DDBJ databases">
        <title>The Triticum urartu genome reveals the dynamic nature of wheat genome evolution.</title>
        <authorList>
            <person name="Ling H."/>
            <person name="Ma B."/>
            <person name="Shi X."/>
            <person name="Liu H."/>
            <person name="Dong L."/>
            <person name="Sun H."/>
            <person name="Cao Y."/>
            <person name="Gao Q."/>
            <person name="Zheng S."/>
            <person name="Li Y."/>
            <person name="Yu Y."/>
            <person name="Du H."/>
            <person name="Qi M."/>
            <person name="Li Y."/>
            <person name="Yu H."/>
            <person name="Cui Y."/>
            <person name="Wang N."/>
            <person name="Chen C."/>
            <person name="Wu H."/>
            <person name="Zhao Y."/>
            <person name="Zhang J."/>
            <person name="Li Y."/>
            <person name="Zhou W."/>
            <person name="Zhang B."/>
            <person name="Hu W."/>
            <person name="Eijk M."/>
            <person name="Tang J."/>
            <person name="Witsenboer H."/>
            <person name="Zhao S."/>
            <person name="Li Z."/>
            <person name="Zhang A."/>
            <person name="Wang D."/>
            <person name="Liang C."/>
        </authorList>
    </citation>
    <scope>NUCLEOTIDE SEQUENCE [LARGE SCALE GENOMIC DNA]</scope>
    <source>
        <strain evidence="2">cv. G1812</strain>
    </source>
</reference>
<dbReference type="InterPro" id="IPR043502">
    <property type="entry name" value="DNA/RNA_pol_sf"/>
</dbReference>
<reference evidence="3" key="1">
    <citation type="journal article" date="2013" name="Nature">
        <title>Draft genome of the wheat A-genome progenitor Triticum urartu.</title>
        <authorList>
            <person name="Ling H.Q."/>
            <person name="Zhao S."/>
            <person name="Liu D."/>
            <person name="Wang J."/>
            <person name="Sun H."/>
            <person name="Zhang C."/>
            <person name="Fan H."/>
            <person name="Li D."/>
            <person name="Dong L."/>
            <person name="Tao Y."/>
            <person name="Gao C."/>
            <person name="Wu H."/>
            <person name="Li Y."/>
            <person name="Cui Y."/>
            <person name="Guo X."/>
            <person name="Zheng S."/>
            <person name="Wang B."/>
            <person name="Yu K."/>
            <person name="Liang Q."/>
            <person name="Yang W."/>
            <person name="Lou X."/>
            <person name="Chen J."/>
            <person name="Feng M."/>
            <person name="Jian J."/>
            <person name="Zhang X."/>
            <person name="Luo G."/>
            <person name="Jiang Y."/>
            <person name="Liu J."/>
            <person name="Wang Z."/>
            <person name="Sha Y."/>
            <person name="Zhang B."/>
            <person name="Wu H."/>
            <person name="Tang D."/>
            <person name="Shen Q."/>
            <person name="Xue P."/>
            <person name="Zou S."/>
            <person name="Wang X."/>
            <person name="Liu X."/>
            <person name="Wang F."/>
            <person name="Yang Y."/>
            <person name="An X."/>
            <person name="Dong Z."/>
            <person name="Zhang K."/>
            <person name="Zhang X."/>
            <person name="Luo M.C."/>
            <person name="Dvorak J."/>
            <person name="Tong Y."/>
            <person name="Wang J."/>
            <person name="Yang H."/>
            <person name="Li Z."/>
            <person name="Wang D."/>
            <person name="Zhang A."/>
            <person name="Wang J."/>
        </authorList>
    </citation>
    <scope>NUCLEOTIDE SEQUENCE</scope>
    <source>
        <strain evidence="3">cv. G1812</strain>
    </source>
</reference>
<evidence type="ECO:0000313" key="3">
    <source>
        <dbReference type="Proteomes" id="UP000015106"/>
    </source>
</evidence>
<dbReference type="EnsemblPlants" id="TuG1812G0100003786.01.T01">
    <property type="protein sequence ID" value="TuG1812G0100003786.01.T01.cds291850"/>
    <property type="gene ID" value="TuG1812G0100003786.01"/>
</dbReference>
<dbReference type="Pfam" id="PF00078">
    <property type="entry name" value="RVT_1"/>
    <property type="match status" value="1"/>
</dbReference>
<evidence type="ECO:0000313" key="2">
    <source>
        <dbReference type="EnsemblPlants" id="TuG1812G0100003786.01.T01.cds291850"/>
    </source>
</evidence>
<dbReference type="PANTHER" id="PTHR24559:SF452">
    <property type="entry name" value="INTEGRASE CATALYTIC DOMAIN-CONTAINING PROTEIN"/>
    <property type="match status" value="1"/>
</dbReference>
<protein>
    <recommendedName>
        <fullName evidence="1">Reverse transcriptase domain-containing protein</fullName>
    </recommendedName>
</protein>
<dbReference type="PANTHER" id="PTHR24559">
    <property type="entry name" value="TRANSPOSON TY3-I GAG-POL POLYPROTEIN"/>
    <property type="match status" value="1"/>
</dbReference>
<dbReference type="Gramene" id="TuG1812G0100003786.01.T01">
    <property type="protein sequence ID" value="TuG1812G0100003786.01.T01.cds291850"/>
    <property type="gene ID" value="TuG1812G0100003786.01"/>
</dbReference>
<dbReference type="Proteomes" id="UP000015106">
    <property type="component" value="Chromosome 1"/>
</dbReference>
<keyword evidence="3" id="KW-1185">Reference proteome</keyword>
<reference evidence="2" key="3">
    <citation type="submission" date="2022-06" db="UniProtKB">
        <authorList>
            <consortium name="EnsemblPlants"/>
        </authorList>
    </citation>
    <scope>IDENTIFICATION</scope>
</reference>
<dbReference type="InterPro" id="IPR053134">
    <property type="entry name" value="RNA-dir_DNA_polymerase"/>
</dbReference>
<dbReference type="AlphaFoldDB" id="A0A8R7P571"/>
<feature type="domain" description="Reverse transcriptase" evidence="1">
    <location>
        <begin position="9"/>
        <end position="179"/>
    </location>
</feature>